<dbReference type="EMBL" id="JAGGLC010000004">
    <property type="protein sequence ID" value="MBP1987723.1"/>
    <property type="molecule type" value="Genomic_DNA"/>
</dbReference>
<gene>
    <name evidence="2" type="ORF">J2753_002224</name>
</gene>
<protein>
    <submittedName>
        <fullName evidence="2">Uncharacterized protein</fullName>
    </submittedName>
</protein>
<evidence type="ECO:0000313" key="3">
    <source>
        <dbReference type="Proteomes" id="UP000823736"/>
    </source>
</evidence>
<accession>A0A8T4H027</accession>
<feature type="region of interest" description="Disordered" evidence="1">
    <location>
        <begin position="1"/>
        <end position="34"/>
    </location>
</feature>
<sequence>MGLDPNNPHDPLGKRAPRERQQPTDPHSPEFQRDLRYASDLVLQAAERQATDLEVIREIRREQQSREPIPLEDHELGEDPLDPLDTLGDDTIDALSDDALDLIEDLPPLEEEVVTDDIPVGSGSTGGSGSSDDDGHDSYVEGYEEGYVDDYEEGYEE</sequence>
<feature type="compositionally biased region" description="Basic and acidic residues" evidence="1">
    <location>
        <begin position="11"/>
        <end position="34"/>
    </location>
</feature>
<dbReference type="AlphaFoldDB" id="A0A8T4H027"/>
<dbReference type="Proteomes" id="UP000823736">
    <property type="component" value="Unassembled WGS sequence"/>
</dbReference>
<reference evidence="2" key="1">
    <citation type="submission" date="2021-03" db="EMBL/GenBank/DDBJ databases">
        <title>Genomic Encyclopedia of Type Strains, Phase IV (KMG-IV): sequencing the most valuable type-strain genomes for metagenomic binning, comparative biology and taxonomic classification.</title>
        <authorList>
            <person name="Goeker M."/>
        </authorList>
    </citation>
    <scope>NUCLEOTIDE SEQUENCE</scope>
    <source>
        <strain evidence="2">DSM 26232</strain>
    </source>
</reference>
<feature type="region of interest" description="Disordered" evidence="1">
    <location>
        <begin position="59"/>
        <end position="90"/>
    </location>
</feature>
<name>A0A8T4H027_9EURY</name>
<dbReference type="OrthoDB" id="384890at2157"/>
<evidence type="ECO:0000313" key="2">
    <source>
        <dbReference type="EMBL" id="MBP1987723.1"/>
    </source>
</evidence>
<dbReference type="RefSeq" id="WP_209492084.1">
    <property type="nucleotide sequence ID" value="NZ_JAGGLC010000004.1"/>
</dbReference>
<evidence type="ECO:0000256" key="1">
    <source>
        <dbReference type="SAM" id="MobiDB-lite"/>
    </source>
</evidence>
<feature type="compositionally biased region" description="Acidic residues" evidence="1">
    <location>
        <begin position="75"/>
        <end position="90"/>
    </location>
</feature>
<feature type="region of interest" description="Disordered" evidence="1">
    <location>
        <begin position="109"/>
        <end position="157"/>
    </location>
</feature>
<keyword evidence="3" id="KW-1185">Reference proteome</keyword>
<proteinExistence type="predicted"/>
<comment type="caution">
    <text evidence="2">The sequence shown here is derived from an EMBL/GenBank/DDBJ whole genome shotgun (WGS) entry which is preliminary data.</text>
</comment>
<feature type="compositionally biased region" description="Basic and acidic residues" evidence="1">
    <location>
        <begin position="59"/>
        <end position="74"/>
    </location>
</feature>
<feature type="compositionally biased region" description="Acidic residues" evidence="1">
    <location>
        <begin position="142"/>
        <end position="157"/>
    </location>
</feature>
<organism evidence="2 3">
    <name type="scientific">Halolamina salifodinae</name>
    <dbReference type="NCBI Taxonomy" id="1202767"/>
    <lineage>
        <taxon>Archaea</taxon>
        <taxon>Methanobacteriati</taxon>
        <taxon>Methanobacteriota</taxon>
        <taxon>Stenosarchaea group</taxon>
        <taxon>Halobacteria</taxon>
        <taxon>Halobacteriales</taxon>
        <taxon>Haloferacaceae</taxon>
    </lineage>
</organism>